<keyword evidence="2" id="KW-1185">Reference proteome</keyword>
<evidence type="ECO:0008006" key="3">
    <source>
        <dbReference type="Google" id="ProtNLM"/>
    </source>
</evidence>
<proteinExistence type="predicted"/>
<feature type="non-terminal residue" evidence="1">
    <location>
        <position position="97"/>
    </location>
</feature>
<sequence length="97" mass="11190">MLAVTILYKGNKKPKIKPSSYKPICVLPVIGKLLEIRYETDRIVNKSQYGLKKKNCMENEINKVLNVVKGMTTKYILLILIDISNAFFTIEWNNIKT</sequence>
<evidence type="ECO:0000313" key="1">
    <source>
        <dbReference type="EMBL" id="KAJ8887164.1"/>
    </source>
</evidence>
<accession>A0ABQ9HS02</accession>
<organism evidence="1 2">
    <name type="scientific">Dryococelus australis</name>
    <dbReference type="NCBI Taxonomy" id="614101"/>
    <lineage>
        <taxon>Eukaryota</taxon>
        <taxon>Metazoa</taxon>
        <taxon>Ecdysozoa</taxon>
        <taxon>Arthropoda</taxon>
        <taxon>Hexapoda</taxon>
        <taxon>Insecta</taxon>
        <taxon>Pterygota</taxon>
        <taxon>Neoptera</taxon>
        <taxon>Polyneoptera</taxon>
        <taxon>Phasmatodea</taxon>
        <taxon>Verophasmatodea</taxon>
        <taxon>Anareolatae</taxon>
        <taxon>Phasmatidae</taxon>
        <taxon>Eurycanthinae</taxon>
        <taxon>Dryococelus</taxon>
    </lineage>
</organism>
<name>A0ABQ9HS02_9NEOP</name>
<dbReference type="EMBL" id="JARBHB010000004">
    <property type="protein sequence ID" value="KAJ8887164.1"/>
    <property type="molecule type" value="Genomic_DNA"/>
</dbReference>
<reference evidence="1 2" key="1">
    <citation type="submission" date="2023-02" db="EMBL/GenBank/DDBJ databases">
        <title>LHISI_Scaffold_Assembly.</title>
        <authorList>
            <person name="Stuart O.P."/>
            <person name="Cleave R."/>
            <person name="Magrath M.J.L."/>
            <person name="Mikheyev A.S."/>
        </authorList>
    </citation>
    <scope>NUCLEOTIDE SEQUENCE [LARGE SCALE GENOMIC DNA]</scope>
    <source>
        <strain evidence="1">Daus_M_001</strain>
        <tissue evidence="1">Leg muscle</tissue>
    </source>
</reference>
<evidence type="ECO:0000313" key="2">
    <source>
        <dbReference type="Proteomes" id="UP001159363"/>
    </source>
</evidence>
<protein>
    <recommendedName>
        <fullName evidence="3">Reverse transcriptase domain-containing protein</fullName>
    </recommendedName>
</protein>
<gene>
    <name evidence="1" type="ORF">PR048_013379</name>
</gene>
<dbReference type="Proteomes" id="UP001159363">
    <property type="component" value="Chromosome X"/>
</dbReference>
<comment type="caution">
    <text evidence="1">The sequence shown here is derived from an EMBL/GenBank/DDBJ whole genome shotgun (WGS) entry which is preliminary data.</text>
</comment>